<dbReference type="EMBL" id="KI894020">
    <property type="protein sequence ID" value="OCF26414.1"/>
    <property type="molecule type" value="Genomic_DNA"/>
</dbReference>
<reference evidence="3" key="2">
    <citation type="submission" date="2013-07" db="EMBL/GenBank/DDBJ databases">
        <authorList>
            <consortium name="The Broad Institute Genome Sequencing Platform"/>
            <person name="Cuomo C."/>
            <person name="Litvintseva A."/>
            <person name="Chen Y."/>
            <person name="Heitman J."/>
            <person name="Sun S."/>
            <person name="Springer D."/>
            <person name="Dromer F."/>
            <person name="Young S.K."/>
            <person name="Zeng Q."/>
            <person name="Gargeya S."/>
            <person name="Fitzgerald M."/>
            <person name="Abouelleil A."/>
            <person name="Alvarado L."/>
            <person name="Berlin A.M."/>
            <person name="Chapman S.B."/>
            <person name="Dewar J."/>
            <person name="Goldberg J."/>
            <person name="Griggs A."/>
            <person name="Gujja S."/>
            <person name="Hansen M."/>
            <person name="Howarth C."/>
            <person name="Imamovic A."/>
            <person name="Larimer J."/>
            <person name="McCowan C."/>
            <person name="Murphy C."/>
            <person name="Pearson M."/>
            <person name="Priest M."/>
            <person name="Roberts A."/>
            <person name="Saif S."/>
            <person name="Shea T."/>
            <person name="Sykes S."/>
            <person name="Wortman J."/>
            <person name="Nusbaum C."/>
            <person name="Birren B."/>
        </authorList>
    </citation>
    <scope>NUCLEOTIDE SEQUENCE</scope>
    <source>
        <strain evidence="3">CBS 10118</strain>
    </source>
</reference>
<dbReference type="EMBL" id="CP144541">
    <property type="protein sequence ID" value="WVW78762.1"/>
    <property type="molecule type" value="Genomic_DNA"/>
</dbReference>
<dbReference type="Proteomes" id="UP000092730">
    <property type="component" value="Chromosome 1"/>
</dbReference>
<evidence type="ECO:0000313" key="2">
    <source>
        <dbReference type="EMBL" id="OCF26414.1"/>
    </source>
</evidence>
<dbReference type="RefSeq" id="XP_019047484.1">
    <property type="nucleotide sequence ID" value="XM_019190736.1"/>
</dbReference>
<gene>
    <name evidence="2" type="ORF">I302_04099</name>
    <name evidence="3" type="ORF">I302_100724</name>
</gene>
<sequence length="267" mass="29546">MPQPKSVIIDDENYHQPGICDDFTSQFSPEEITDEDHAHATKSFTLTHQIISDPTLSDDTRQSYLKEVITFKNRNFVNPRNGRNALDVYKELWDRYFPEEKDEIMKKGADAADEECSVILPIAEQSSEDESHPHPENASSSASESLSQAASLPTGPRSRISSLGGDVQRRISLIEKNYSSPTAASLARSRPPRSRSSSSTSPTWLSDYADTPSPPGDDRTGYFMKSYGPRGTHSTANKLKGLGLSIDGILSSFPKMNVEENSTESRK</sequence>
<organism evidence="2">
    <name type="scientific">Kwoniella bestiolae CBS 10118</name>
    <dbReference type="NCBI Taxonomy" id="1296100"/>
    <lineage>
        <taxon>Eukaryota</taxon>
        <taxon>Fungi</taxon>
        <taxon>Dikarya</taxon>
        <taxon>Basidiomycota</taxon>
        <taxon>Agaricomycotina</taxon>
        <taxon>Tremellomycetes</taxon>
        <taxon>Tremellales</taxon>
        <taxon>Cryptococcaceae</taxon>
        <taxon>Kwoniella</taxon>
    </lineage>
</organism>
<proteinExistence type="predicted"/>
<reference evidence="3" key="4">
    <citation type="submission" date="2024-02" db="EMBL/GenBank/DDBJ databases">
        <title>Comparative genomics of Cryptococcus and Kwoniella reveals pathogenesis evolution and contrasting modes of karyotype evolution via chromosome fusion or intercentromeric recombination.</title>
        <authorList>
            <person name="Coelho M.A."/>
            <person name="David-Palma M."/>
            <person name="Shea T."/>
            <person name="Bowers K."/>
            <person name="McGinley-Smith S."/>
            <person name="Mohammad A.W."/>
            <person name="Gnirke A."/>
            <person name="Yurkov A.M."/>
            <person name="Nowrousian M."/>
            <person name="Sun S."/>
            <person name="Cuomo C.A."/>
            <person name="Heitman J."/>
        </authorList>
    </citation>
    <scope>NUCLEOTIDE SEQUENCE</scope>
    <source>
        <strain evidence="3">CBS 10118</strain>
    </source>
</reference>
<evidence type="ECO:0000313" key="3">
    <source>
        <dbReference type="EMBL" id="WVW78762.1"/>
    </source>
</evidence>
<reference evidence="2" key="1">
    <citation type="submission" date="2013-07" db="EMBL/GenBank/DDBJ databases">
        <title>The Genome Sequence of Cryptococcus bestiolae CBS10118.</title>
        <authorList>
            <consortium name="The Broad Institute Genome Sequencing Platform"/>
            <person name="Cuomo C."/>
            <person name="Litvintseva A."/>
            <person name="Chen Y."/>
            <person name="Heitman J."/>
            <person name="Sun S."/>
            <person name="Springer D."/>
            <person name="Dromer F."/>
            <person name="Young S.K."/>
            <person name="Zeng Q."/>
            <person name="Gargeya S."/>
            <person name="Fitzgerald M."/>
            <person name="Abouelleil A."/>
            <person name="Alvarado L."/>
            <person name="Berlin A.M."/>
            <person name="Chapman S.B."/>
            <person name="Dewar J."/>
            <person name="Goldberg J."/>
            <person name="Griggs A."/>
            <person name="Gujja S."/>
            <person name="Hansen M."/>
            <person name="Howarth C."/>
            <person name="Imamovic A."/>
            <person name="Larimer J."/>
            <person name="McCowan C."/>
            <person name="Murphy C."/>
            <person name="Pearson M."/>
            <person name="Priest M."/>
            <person name="Roberts A."/>
            <person name="Saif S."/>
            <person name="Shea T."/>
            <person name="Sykes S."/>
            <person name="Wortman J."/>
            <person name="Nusbaum C."/>
            <person name="Birren B."/>
        </authorList>
    </citation>
    <scope>NUCLEOTIDE SEQUENCE [LARGE SCALE GENOMIC DNA]</scope>
    <source>
        <strain evidence="2">CBS 10118</strain>
    </source>
</reference>
<evidence type="ECO:0000256" key="1">
    <source>
        <dbReference type="SAM" id="MobiDB-lite"/>
    </source>
</evidence>
<dbReference type="GeneID" id="30208498"/>
<reference evidence="2" key="3">
    <citation type="submission" date="2014-01" db="EMBL/GenBank/DDBJ databases">
        <title>Evolution of pathogenesis and genome organization in the Tremellales.</title>
        <authorList>
            <person name="Cuomo C."/>
            <person name="Litvintseva A."/>
            <person name="Heitman J."/>
            <person name="Chen Y."/>
            <person name="Sun S."/>
            <person name="Springer D."/>
            <person name="Dromer F."/>
            <person name="Young S."/>
            <person name="Zeng Q."/>
            <person name="Chapman S."/>
            <person name="Gujja S."/>
            <person name="Saif S."/>
            <person name="Birren B."/>
        </authorList>
    </citation>
    <scope>NUCLEOTIDE SEQUENCE</scope>
    <source>
        <strain evidence="2">CBS 10118</strain>
    </source>
</reference>
<dbReference type="KEGG" id="kbi:30208498"/>
<protein>
    <submittedName>
        <fullName evidence="2">Uncharacterized protein</fullName>
    </submittedName>
</protein>
<dbReference type="AlphaFoldDB" id="A0A1B9G5V6"/>
<keyword evidence="4" id="KW-1185">Reference proteome</keyword>
<dbReference type="VEuPathDB" id="FungiDB:I302_04099"/>
<feature type="compositionally biased region" description="Low complexity" evidence="1">
    <location>
        <begin position="179"/>
        <end position="203"/>
    </location>
</feature>
<evidence type="ECO:0000313" key="4">
    <source>
        <dbReference type="Proteomes" id="UP000092730"/>
    </source>
</evidence>
<name>A0A1B9G5V6_9TREE</name>
<feature type="compositionally biased region" description="Low complexity" evidence="1">
    <location>
        <begin position="138"/>
        <end position="151"/>
    </location>
</feature>
<accession>A0A1B9G5V6</accession>
<feature type="region of interest" description="Disordered" evidence="1">
    <location>
        <begin position="125"/>
        <end position="235"/>
    </location>
</feature>